<dbReference type="GO" id="GO:0016020">
    <property type="term" value="C:membrane"/>
    <property type="evidence" value="ECO:0007669"/>
    <property type="project" value="InterPro"/>
</dbReference>
<dbReference type="PRINTS" id="PR00260">
    <property type="entry name" value="CHEMTRNSDUCR"/>
</dbReference>
<feature type="domain" description="Methyl-accepting transducer" evidence="5">
    <location>
        <begin position="274"/>
        <end position="532"/>
    </location>
</feature>
<dbReference type="RefSeq" id="WP_097076919.1">
    <property type="nucleotide sequence ID" value="NZ_OBMR01000010.1"/>
</dbReference>
<gene>
    <name evidence="7" type="ORF">SAMN02910411_2810</name>
</gene>
<accession>A0A285SU38</accession>
<evidence type="ECO:0000256" key="4">
    <source>
        <dbReference type="SAM" id="Phobius"/>
    </source>
</evidence>
<dbReference type="EMBL" id="OBMR01000010">
    <property type="protein sequence ID" value="SOC12048.1"/>
    <property type="molecule type" value="Genomic_DNA"/>
</dbReference>
<keyword evidence="4" id="KW-0812">Transmembrane</keyword>
<dbReference type="SMART" id="SM00283">
    <property type="entry name" value="MA"/>
    <property type="match status" value="1"/>
</dbReference>
<feature type="domain" description="HAMP" evidence="6">
    <location>
        <begin position="211"/>
        <end position="269"/>
    </location>
</feature>
<dbReference type="SMART" id="SM00304">
    <property type="entry name" value="HAMP"/>
    <property type="match status" value="1"/>
</dbReference>
<proteinExistence type="inferred from homology"/>
<dbReference type="InterPro" id="IPR004090">
    <property type="entry name" value="Chemotax_Me-accpt_rcpt"/>
</dbReference>
<dbReference type="GO" id="GO:0006935">
    <property type="term" value="P:chemotaxis"/>
    <property type="evidence" value="ECO:0007669"/>
    <property type="project" value="InterPro"/>
</dbReference>
<dbReference type="Gene3D" id="1.10.287.950">
    <property type="entry name" value="Methyl-accepting chemotaxis protein"/>
    <property type="match status" value="1"/>
</dbReference>
<reference evidence="7 8" key="1">
    <citation type="submission" date="2017-08" db="EMBL/GenBank/DDBJ databases">
        <authorList>
            <person name="de Groot N.N."/>
        </authorList>
    </citation>
    <scope>NUCLEOTIDE SEQUENCE [LARGE SCALE GENOMIC DNA]</scope>
    <source>
        <strain evidence="7 8">DSM 9787</strain>
    </source>
</reference>
<dbReference type="CDD" id="cd06225">
    <property type="entry name" value="HAMP"/>
    <property type="match status" value="1"/>
</dbReference>
<dbReference type="Proteomes" id="UP000219563">
    <property type="component" value="Unassembled WGS sequence"/>
</dbReference>
<dbReference type="SUPFAM" id="SSF58104">
    <property type="entry name" value="Methyl-accepting chemotaxis protein (MCP) signaling domain"/>
    <property type="match status" value="1"/>
</dbReference>
<evidence type="ECO:0000313" key="8">
    <source>
        <dbReference type="Proteomes" id="UP000219563"/>
    </source>
</evidence>
<protein>
    <submittedName>
        <fullName evidence="7">Methyl-accepting chemotaxis protein</fullName>
    </submittedName>
</protein>
<evidence type="ECO:0000259" key="6">
    <source>
        <dbReference type="PROSITE" id="PS50885"/>
    </source>
</evidence>
<sequence length="577" mass="63416">MKKSIKLRILTILVVLLILFSINAGMSGVTNDQVQLSTTLLADYTVELKSLQNDLKQNMAMLEIGALTKMNGQDWAVVSDYSALVDGLLETSESIKADVDAFSDAEMNDSLRDSYADYYDSIQAYATQAYKVAAAINAGNPAILKSEYQTLSTIVADMQTPETEYLNTLDSLVEHETGLVKIRVNRATAITIVMGIIFIISMGIAIFITLRTVLKPLDNMQSRMNQMIDELQAGQGDLTMRMDYLYEDEVGKIAIGINTFLDELQQVIKSIQNGSSNIQSATFNMNNNINDCETTSASIFESLSELSANMEEINATLQTIDESSMNILTAAKEIKDGSVENTAQVQELLAHAELAKNNSETSKAQTMNMIEDISSRMEESIEKSSSVENIRELTDNILSISDQTNLLALNASIEAARAGDAGRGFAVVATEIQSLSENTKAIANRIQETNVIVLDSVHELVANANELLEYLTSSILVDYDKFVENAVENQNGITKINKLLMKFSDHARTMEELTESLSAGISEISVASENSVAALIKSTEEMNTLHQSVEDIQSESENNRETIKTLNIEVEKFKEIS</sequence>
<dbReference type="InterPro" id="IPR004089">
    <property type="entry name" value="MCPsignal_dom"/>
</dbReference>
<dbReference type="PANTHER" id="PTHR32089">
    <property type="entry name" value="METHYL-ACCEPTING CHEMOTAXIS PROTEIN MCPB"/>
    <property type="match status" value="1"/>
</dbReference>
<evidence type="ECO:0000256" key="3">
    <source>
        <dbReference type="PROSITE-ProRule" id="PRU00284"/>
    </source>
</evidence>
<dbReference type="Pfam" id="PF00672">
    <property type="entry name" value="HAMP"/>
    <property type="match status" value="1"/>
</dbReference>
<evidence type="ECO:0000256" key="2">
    <source>
        <dbReference type="ARBA" id="ARBA00029447"/>
    </source>
</evidence>
<evidence type="ECO:0000313" key="7">
    <source>
        <dbReference type="EMBL" id="SOC12048.1"/>
    </source>
</evidence>
<dbReference type="AlphaFoldDB" id="A0A285SU38"/>
<dbReference type="InterPro" id="IPR003660">
    <property type="entry name" value="HAMP_dom"/>
</dbReference>
<keyword evidence="4" id="KW-0472">Membrane</keyword>
<dbReference type="GO" id="GO:0007165">
    <property type="term" value="P:signal transduction"/>
    <property type="evidence" value="ECO:0007669"/>
    <property type="project" value="UniProtKB-KW"/>
</dbReference>
<dbReference type="GO" id="GO:0004888">
    <property type="term" value="F:transmembrane signaling receptor activity"/>
    <property type="evidence" value="ECO:0007669"/>
    <property type="project" value="InterPro"/>
</dbReference>
<comment type="similarity">
    <text evidence="2">Belongs to the methyl-accepting chemotaxis (MCP) protein family.</text>
</comment>
<organism evidence="7 8">
    <name type="scientific">Pseudobutyrivibrio ruminis DSM 9787</name>
    <dbReference type="NCBI Taxonomy" id="1123011"/>
    <lineage>
        <taxon>Bacteria</taxon>
        <taxon>Bacillati</taxon>
        <taxon>Bacillota</taxon>
        <taxon>Clostridia</taxon>
        <taxon>Lachnospirales</taxon>
        <taxon>Lachnospiraceae</taxon>
        <taxon>Pseudobutyrivibrio</taxon>
    </lineage>
</organism>
<evidence type="ECO:0000256" key="1">
    <source>
        <dbReference type="ARBA" id="ARBA00023224"/>
    </source>
</evidence>
<dbReference type="PANTHER" id="PTHR32089:SF112">
    <property type="entry name" value="LYSOZYME-LIKE PROTEIN-RELATED"/>
    <property type="match status" value="1"/>
</dbReference>
<evidence type="ECO:0000259" key="5">
    <source>
        <dbReference type="PROSITE" id="PS50111"/>
    </source>
</evidence>
<name>A0A285SU38_9FIRM</name>
<dbReference type="PROSITE" id="PS50885">
    <property type="entry name" value="HAMP"/>
    <property type="match status" value="1"/>
</dbReference>
<dbReference type="Pfam" id="PF00015">
    <property type="entry name" value="MCPsignal"/>
    <property type="match status" value="1"/>
</dbReference>
<keyword evidence="1 3" id="KW-0807">Transducer</keyword>
<keyword evidence="4" id="KW-1133">Transmembrane helix</keyword>
<feature type="transmembrane region" description="Helical" evidence="4">
    <location>
        <begin position="189"/>
        <end position="214"/>
    </location>
</feature>
<dbReference type="PROSITE" id="PS50111">
    <property type="entry name" value="CHEMOTAXIS_TRANSDUC_2"/>
    <property type="match status" value="1"/>
</dbReference>